<gene>
    <name evidence="7" type="ORF">GCM10023081_05850</name>
</gene>
<evidence type="ECO:0000313" key="8">
    <source>
        <dbReference type="Proteomes" id="UP001500752"/>
    </source>
</evidence>
<dbReference type="Gene3D" id="3.40.50.300">
    <property type="entry name" value="P-loop containing nucleotide triphosphate hydrolases"/>
    <property type="match status" value="1"/>
</dbReference>
<sequence>MAEVTNFDDVLRREPGPGGEGPAPRHMSGQVPGEGRDGGDAPASPDRPVDSAPAKAEPDAVDTRRPVVVVDDLHVKYKVYSSGKAAGSAANRKLFTRTRGLREVHAVKGVSFTAYENESIGIIGSNGSGKSTLMRTIVGLTPPASGAVYASSRPNLLGVGAALIPDLSGDKNITLGGLALGYTRKEVEALREEIVTFAELEDFIDLPMKTYSSGMSARLKFAIAASKQHEILIVDEALAVGDARFRQRSEARIREIRENAGTVFLVSHSMKSILDTCSRVIWINKGVLEMDGDPAAVVKAYKESKK</sequence>
<dbReference type="RefSeq" id="WP_345148345.1">
    <property type="nucleotide sequence ID" value="NZ_BAABEO010000008.1"/>
</dbReference>
<dbReference type="PANTHER" id="PTHR46743">
    <property type="entry name" value="TEICHOIC ACIDS EXPORT ATP-BINDING PROTEIN TAGH"/>
    <property type="match status" value="1"/>
</dbReference>
<keyword evidence="4 7" id="KW-0067">ATP-binding</keyword>
<reference evidence="8" key="1">
    <citation type="journal article" date="2019" name="Int. J. Syst. Evol. Microbiol.">
        <title>The Global Catalogue of Microorganisms (GCM) 10K type strain sequencing project: providing services to taxonomists for standard genome sequencing and annotation.</title>
        <authorList>
            <consortium name="The Broad Institute Genomics Platform"/>
            <consortium name="The Broad Institute Genome Sequencing Center for Infectious Disease"/>
            <person name="Wu L."/>
            <person name="Ma J."/>
        </authorList>
    </citation>
    <scope>NUCLEOTIDE SEQUENCE [LARGE SCALE GENOMIC DNA]</scope>
    <source>
        <strain evidence="8">JCM 30742</strain>
    </source>
</reference>
<dbReference type="InterPro" id="IPR017871">
    <property type="entry name" value="ABC_transporter-like_CS"/>
</dbReference>
<dbReference type="SUPFAM" id="SSF52540">
    <property type="entry name" value="P-loop containing nucleoside triphosphate hydrolases"/>
    <property type="match status" value="1"/>
</dbReference>
<protein>
    <submittedName>
        <fullName evidence="7">ABC transporter ATP-binding protein</fullName>
    </submittedName>
</protein>
<name>A0ABP7BYT2_9MICC</name>
<dbReference type="Pfam" id="PF00005">
    <property type="entry name" value="ABC_tran"/>
    <property type="match status" value="1"/>
</dbReference>
<dbReference type="InterPro" id="IPR027417">
    <property type="entry name" value="P-loop_NTPase"/>
</dbReference>
<dbReference type="PROSITE" id="PS50893">
    <property type="entry name" value="ABC_TRANSPORTER_2"/>
    <property type="match status" value="1"/>
</dbReference>
<dbReference type="EMBL" id="BAABEO010000008">
    <property type="protein sequence ID" value="GAA3670366.1"/>
    <property type="molecule type" value="Genomic_DNA"/>
</dbReference>
<dbReference type="GO" id="GO:0005524">
    <property type="term" value="F:ATP binding"/>
    <property type="evidence" value="ECO:0007669"/>
    <property type="project" value="UniProtKB-KW"/>
</dbReference>
<evidence type="ECO:0000256" key="3">
    <source>
        <dbReference type="ARBA" id="ARBA00022741"/>
    </source>
</evidence>
<keyword evidence="3" id="KW-0547">Nucleotide-binding</keyword>
<accession>A0ABP7BYT2</accession>
<dbReference type="CDD" id="cd03220">
    <property type="entry name" value="ABC_KpsT_Wzt"/>
    <property type="match status" value="1"/>
</dbReference>
<dbReference type="InterPro" id="IPR003593">
    <property type="entry name" value="AAA+_ATPase"/>
</dbReference>
<keyword evidence="2" id="KW-0813">Transport</keyword>
<dbReference type="InterPro" id="IPR050683">
    <property type="entry name" value="Bact_Polysacc_Export_ATP-bd"/>
</dbReference>
<proteinExistence type="inferred from homology"/>
<dbReference type="SMART" id="SM00382">
    <property type="entry name" value="AAA"/>
    <property type="match status" value="1"/>
</dbReference>
<evidence type="ECO:0000256" key="2">
    <source>
        <dbReference type="ARBA" id="ARBA00022448"/>
    </source>
</evidence>
<dbReference type="Proteomes" id="UP001500752">
    <property type="component" value="Unassembled WGS sequence"/>
</dbReference>
<feature type="domain" description="ABC transporter" evidence="6">
    <location>
        <begin position="90"/>
        <end position="306"/>
    </location>
</feature>
<evidence type="ECO:0000313" key="7">
    <source>
        <dbReference type="EMBL" id="GAA3670366.1"/>
    </source>
</evidence>
<keyword evidence="8" id="KW-1185">Reference proteome</keyword>
<evidence type="ECO:0000256" key="4">
    <source>
        <dbReference type="ARBA" id="ARBA00022840"/>
    </source>
</evidence>
<comment type="caution">
    <text evidence="7">The sequence shown here is derived from an EMBL/GenBank/DDBJ whole genome shotgun (WGS) entry which is preliminary data.</text>
</comment>
<evidence type="ECO:0000256" key="5">
    <source>
        <dbReference type="SAM" id="MobiDB-lite"/>
    </source>
</evidence>
<comment type="similarity">
    <text evidence="1">Belongs to the ABC transporter superfamily.</text>
</comment>
<evidence type="ECO:0000256" key="1">
    <source>
        <dbReference type="ARBA" id="ARBA00005417"/>
    </source>
</evidence>
<evidence type="ECO:0000259" key="6">
    <source>
        <dbReference type="PROSITE" id="PS50893"/>
    </source>
</evidence>
<feature type="region of interest" description="Disordered" evidence="5">
    <location>
        <begin position="1"/>
        <end position="63"/>
    </location>
</feature>
<dbReference type="PANTHER" id="PTHR46743:SF2">
    <property type="entry name" value="TEICHOIC ACIDS EXPORT ATP-BINDING PROTEIN TAGH"/>
    <property type="match status" value="1"/>
</dbReference>
<dbReference type="InterPro" id="IPR003439">
    <property type="entry name" value="ABC_transporter-like_ATP-bd"/>
</dbReference>
<organism evidence="7 8">
    <name type="scientific">Arthrobacter ginkgonis</name>
    <dbReference type="NCBI Taxonomy" id="1630594"/>
    <lineage>
        <taxon>Bacteria</taxon>
        <taxon>Bacillati</taxon>
        <taxon>Actinomycetota</taxon>
        <taxon>Actinomycetes</taxon>
        <taxon>Micrococcales</taxon>
        <taxon>Micrococcaceae</taxon>
        <taxon>Arthrobacter</taxon>
    </lineage>
</organism>
<dbReference type="InterPro" id="IPR015860">
    <property type="entry name" value="ABC_transpr_TagH-like"/>
</dbReference>
<dbReference type="PROSITE" id="PS00211">
    <property type="entry name" value="ABC_TRANSPORTER_1"/>
    <property type="match status" value="1"/>
</dbReference>